<keyword evidence="2" id="KW-0576">Peroxisome</keyword>
<evidence type="ECO:0000256" key="3">
    <source>
        <dbReference type="SAM" id="MobiDB-lite"/>
    </source>
</evidence>
<protein>
    <recommendedName>
        <fullName evidence="2">Peroxisomal membrane protein PEX16</fullName>
    </recommendedName>
</protein>
<keyword evidence="2" id="KW-0962">Peroxisome biogenesis</keyword>
<dbReference type="GO" id="GO:0005778">
    <property type="term" value="C:peroxisomal membrane"/>
    <property type="evidence" value="ECO:0007669"/>
    <property type="project" value="UniProtKB-SubCell"/>
</dbReference>
<evidence type="ECO:0000256" key="1">
    <source>
        <dbReference type="ARBA" id="ARBA00009505"/>
    </source>
</evidence>
<evidence type="ECO:0000313" key="4">
    <source>
        <dbReference type="EMBL" id="SPQ19817.1"/>
    </source>
</evidence>
<dbReference type="Pfam" id="PF08610">
    <property type="entry name" value="Pex16"/>
    <property type="match status" value="1"/>
</dbReference>
<comment type="subcellular location">
    <subcellularLocation>
        <location evidence="2">Peroxisome membrane</location>
    </subcellularLocation>
</comment>
<dbReference type="GO" id="GO:0007031">
    <property type="term" value="P:peroxisome organization"/>
    <property type="evidence" value="ECO:0007669"/>
    <property type="project" value="UniProtKB-KW"/>
</dbReference>
<dbReference type="EMBL" id="OUUZ01000001">
    <property type="protein sequence ID" value="SPQ19817.1"/>
    <property type="molecule type" value="Genomic_DNA"/>
</dbReference>
<comment type="similarity">
    <text evidence="1 2">Belongs to the peroxin-16 family.</text>
</comment>
<dbReference type="Proteomes" id="UP000289323">
    <property type="component" value="Unassembled WGS sequence"/>
</dbReference>
<dbReference type="InterPro" id="IPR013919">
    <property type="entry name" value="Pex16"/>
</dbReference>
<evidence type="ECO:0000313" key="5">
    <source>
        <dbReference type="Proteomes" id="UP000289323"/>
    </source>
</evidence>
<sequence>MGPPGIGRPSGRSAAPARSSVGNALPSHWLQMYDEFITKNAHQVSQIESTLRSLTYIIPGRFRDAEIASESIHTGVQLLSLYHDALLRRAHTLSKLRAFRSSVPPLSPPPLPHSRYTRFWTLKSALYRRVAYVLQIVEYVQLLCEMAAKRRGERTRWRVVVLLEAIKAVCKLLLLRITRSRPLVTPALPEREPIPEEPPEDSDEDAAFAGLEEDDPDRRSSSAPGPQPNGHSSAPLGPNGEWTMPRTGMTLPSLPSPGDTSGYLLSRVLTADDIKPAPKLLNRLQGQAYAAEVLHILAPLIFAVALARSKDKRKAWTPWVLGVGAELAARQLRDRGLRTTPLERDEWRRRGWAMGWWAMRGAFYEHVTKGAVEGVRQRLPRLLSGILEDYEYLWENYHFSTSP</sequence>
<reference evidence="4 5" key="1">
    <citation type="submission" date="2018-04" db="EMBL/GenBank/DDBJ databases">
        <authorList>
            <person name="Huttner S."/>
            <person name="Dainat J."/>
        </authorList>
    </citation>
    <scope>NUCLEOTIDE SEQUENCE [LARGE SCALE GENOMIC DNA]</scope>
</reference>
<organism evidence="4 5">
    <name type="scientific">Thermothielavioides terrestris</name>
    <dbReference type="NCBI Taxonomy" id="2587410"/>
    <lineage>
        <taxon>Eukaryota</taxon>
        <taxon>Fungi</taxon>
        <taxon>Dikarya</taxon>
        <taxon>Ascomycota</taxon>
        <taxon>Pezizomycotina</taxon>
        <taxon>Sordariomycetes</taxon>
        <taxon>Sordariomycetidae</taxon>
        <taxon>Sordariales</taxon>
        <taxon>Chaetomiaceae</taxon>
        <taxon>Thermothielavioides</taxon>
    </lineage>
</organism>
<proteinExistence type="inferred from homology"/>
<feature type="compositionally biased region" description="Polar residues" evidence="3">
    <location>
        <begin position="221"/>
        <end position="232"/>
    </location>
</feature>
<name>A0A3S4C2N5_9PEZI</name>
<gene>
    <name evidence="4" type="ORF">TT172_LOCUS2236</name>
</gene>
<dbReference type="PANTHER" id="PTHR13299:SF0">
    <property type="entry name" value="PEROXISOMAL MEMBRANE PROTEIN PEX16"/>
    <property type="match status" value="1"/>
</dbReference>
<dbReference type="AlphaFoldDB" id="A0A3S4C2N5"/>
<feature type="region of interest" description="Disordered" evidence="3">
    <location>
        <begin position="212"/>
        <end position="257"/>
    </location>
</feature>
<dbReference type="PANTHER" id="PTHR13299">
    <property type="entry name" value="PEROXISOMAL MEMBRANE PROTEIN PEX16"/>
    <property type="match status" value="1"/>
</dbReference>
<evidence type="ECO:0000256" key="2">
    <source>
        <dbReference type="RuleBase" id="RU365003"/>
    </source>
</evidence>
<accession>A0A3S4C2N5</accession>